<comment type="similarity">
    <text evidence="1 4">Belongs to the IF-3 family.</text>
</comment>
<dbReference type="AlphaFoldDB" id="A0A0G0PZZ8"/>
<dbReference type="GO" id="GO:0043022">
    <property type="term" value="F:ribosome binding"/>
    <property type="evidence" value="ECO:0007669"/>
    <property type="project" value="TreeGrafter"/>
</dbReference>
<evidence type="ECO:0000259" key="7">
    <source>
        <dbReference type="Pfam" id="PF05198"/>
    </source>
</evidence>
<dbReference type="GO" id="GO:0005829">
    <property type="term" value="C:cytosol"/>
    <property type="evidence" value="ECO:0007669"/>
    <property type="project" value="TreeGrafter"/>
</dbReference>
<gene>
    <name evidence="4" type="primary">infC</name>
    <name evidence="8" type="ORF">UT61_C0003G0009</name>
</gene>
<comment type="subunit">
    <text evidence="4">Monomer.</text>
</comment>
<dbReference type="Gene3D" id="3.30.110.10">
    <property type="entry name" value="Translation initiation factor 3 (IF-3), C-terminal domain"/>
    <property type="match status" value="1"/>
</dbReference>
<dbReference type="InterPro" id="IPR036787">
    <property type="entry name" value="T_IF-3_N_sf"/>
</dbReference>
<evidence type="ECO:0000313" key="9">
    <source>
        <dbReference type="Proteomes" id="UP000034793"/>
    </source>
</evidence>
<comment type="caution">
    <text evidence="8">The sequence shown here is derived from an EMBL/GenBank/DDBJ whole genome shotgun (WGS) entry which is preliminary data.</text>
</comment>
<evidence type="ECO:0000256" key="5">
    <source>
        <dbReference type="NCBIfam" id="TIGR00168"/>
    </source>
</evidence>
<dbReference type="Gene3D" id="3.10.20.80">
    <property type="entry name" value="Translation initiation factor 3 (IF-3), N-terminal domain"/>
    <property type="match status" value="1"/>
</dbReference>
<dbReference type="Proteomes" id="UP000034793">
    <property type="component" value="Unassembled WGS sequence"/>
</dbReference>
<evidence type="ECO:0000256" key="3">
    <source>
        <dbReference type="ARBA" id="ARBA00022917"/>
    </source>
</evidence>
<dbReference type="Pfam" id="PF00707">
    <property type="entry name" value="IF3_C"/>
    <property type="match status" value="1"/>
</dbReference>
<sequence>MKTGTINFRINHQIRAPQVRVIGADGKQIGVIKIEEALQEAQKVGLDLVEIAPNAKPPVTKIVEIGKFRYEQEKKLKKEKKKGKGGELKEVRLSPFIADHDYKTRMGKIIEFLDENNKVRVVVVFMGRQMDSKQFGYNVLKRVTNELDNRIVVDMEPKFLGRHLAMVISPVKKGKKEGNENAKNEDTKINN</sequence>
<dbReference type="InterPro" id="IPR019815">
    <property type="entry name" value="Translation_initiation_fac_3_C"/>
</dbReference>
<evidence type="ECO:0000313" key="8">
    <source>
        <dbReference type="EMBL" id="KKR30681.1"/>
    </source>
</evidence>
<keyword evidence="2 4" id="KW-0396">Initiation factor</keyword>
<accession>A0A0G0PZZ8</accession>
<comment type="subcellular location">
    <subcellularLocation>
        <location evidence="4">Cytoplasm</location>
    </subcellularLocation>
</comment>
<dbReference type="InterPro" id="IPR019814">
    <property type="entry name" value="Translation_initiation_fac_3_N"/>
</dbReference>
<evidence type="ECO:0000259" key="6">
    <source>
        <dbReference type="Pfam" id="PF00707"/>
    </source>
</evidence>
<dbReference type="FunFam" id="3.10.20.80:FF:000001">
    <property type="entry name" value="Translation initiation factor IF-3"/>
    <property type="match status" value="1"/>
</dbReference>
<evidence type="ECO:0000256" key="2">
    <source>
        <dbReference type="ARBA" id="ARBA00022540"/>
    </source>
</evidence>
<comment type="function">
    <text evidence="4">IF-3 binds to the 30S ribosomal subunit and shifts the equilibrium between 70S ribosomes and their 50S and 30S subunits in favor of the free subunits, thus enhancing the availability of 30S subunits on which protein synthesis initiation begins.</text>
</comment>
<dbReference type="Pfam" id="PF05198">
    <property type="entry name" value="IF3_N"/>
    <property type="match status" value="1"/>
</dbReference>
<feature type="domain" description="Translation initiation factor 3 C-terminal" evidence="6">
    <location>
        <begin position="87"/>
        <end position="170"/>
    </location>
</feature>
<dbReference type="PANTHER" id="PTHR10938">
    <property type="entry name" value="TRANSLATION INITIATION FACTOR IF-3"/>
    <property type="match status" value="1"/>
</dbReference>
<dbReference type="GO" id="GO:0032790">
    <property type="term" value="P:ribosome disassembly"/>
    <property type="evidence" value="ECO:0007669"/>
    <property type="project" value="TreeGrafter"/>
</dbReference>
<dbReference type="EMBL" id="LBXL01000003">
    <property type="protein sequence ID" value="KKR30681.1"/>
    <property type="molecule type" value="Genomic_DNA"/>
</dbReference>
<dbReference type="HAMAP" id="MF_00080">
    <property type="entry name" value="IF_3"/>
    <property type="match status" value="1"/>
</dbReference>
<evidence type="ECO:0000256" key="4">
    <source>
        <dbReference type="HAMAP-Rule" id="MF_00080"/>
    </source>
</evidence>
<reference evidence="8 9" key="1">
    <citation type="journal article" date="2015" name="Nature">
        <title>rRNA introns, odd ribosomes, and small enigmatic genomes across a large radiation of phyla.</title>
        <authorList>
            <person name="Brown C.T."/>
            <person name="Hug L.A."/>
            <person name="Thomas B.C."/>
            <person name="Sharon I."/>
            <person name="Castelle C.J."/>
            <person name="Singh A."/>
            <person name="Wilkins M.J."/>
            <person name="Williams K.H."/>
            <person name="Banfield J.F."/>
        </authorList>
    </citation>
    <scope>NUCLEOTIDE SEQUENCE [LARGE SCALE GENOMIC DNA]</scope>
</reference>
<keyword evidence="3 4" id="KW-0648">Protein biosynthesis</keyword>
<dbReference type="PATRIC" id="fig|1618552.3.peg.81"/>
<dbReference type="GO" id="GO:0003743">
    <property type="term" value="F:translation initiation factor activity"/>
    <property type="evidence" value="ECO:0007669"/>
    <property type="project" value="UniProtKB-UniRule"/>
</dbReference>
<dbReference type="SUPFAM" id="SSF55200">
    <property type="entry name" value="Translation initiation factor IF3, C-terminal domain"/>
    <property type="match status" value="1"/>
</dbReference>
<feature type="domain" description="Translation initiation factor 3 N-terminal" evidence="7">
    <location>
        <begin position="10"/>
        <end position="78"/>
    </location>
</feature>
<proteinExistence type="inferred from homology"/>
<dbReference type="PANTHER" id="PTHR10938:SF0">
    <property type="entry name" value="TRANSLATION INITIATION FACTOR IF-3, MITOCHONDRIAL"/>
    <property type="match status" value="1"/>
</dbReference>
<dbReference type="SUPFAM" id="SSF54364">
    <property type="entry name" value="Translation initiation factor IF3, N-terminal domain"/>
    <property type="match status" value="1"/>
</dbReference>
<protein>
    <recommendedName>
        <fullName evidence="4 5">Translation initiation factor IF-3</fullName>
    </recommendedName>
</protein>
<dbReference type="GO" id="GO:0016020">
    <property type="term" value="C:membrane"/>
    <property type="evidence" value="ECO:0007669"/>
    <property type="project" value="TreeGrafter"/>
</dbReference>
<organism evidence="8 9">
    <name type="scientific">Candidatus Woesebacteria bacterium GW2011_GWA1_39_8</name>
    <dbReference type="NCBI Taxonomy" id="1618552"/>
    <lineage>
        <taxon>Bacteria</taxon>
        <taxon>Candidatus Woeseibacteriota</taxon>
    </lineage>
</organism>
<keyword evidence="4" id="KW-0963">Cytoplasm</keyword>
<name>A0A0G0PZZ8_9BACT</name>
<evidence type="ECO:0000256" key="1">
    <source>
        <dbReference type="ARBA" id="ARBA00005439"/>
    </source>
</evidence>
<dbReference type="InterPro" id="IPR001288">
    <property type="entry name" value="Translation_initiation_fac_3"/>
</dbReference>
<dbReference type="InterPro" id="IPR036788">
    <property type="entry name" value="T_IF-3_C_sf"/>
</dbReference>
<dbReference type="NCBIfam" id="TIGR00168">
    <property type="entry name" value="infC"/>
    <property type="match status" value="1"/>
</dbReference>